<evidence type="ECO:0000313" key="2">
    <source>
        <dbReference type="Proteomes" id="UP000657918"/>
    </source>
</evidence>
<reference evidence="1 2" key="1">
    <citation type="submission" date="2020-10" db="EMBL/GenBank/DDBJ databases">
        <title>Plant Genome Project.</title>
        <authorList>
            <person name="Zhang R.-G."/>
        </authorList>
    </citation>
    <scope>NUCLEOTIDE SEQUENCE [LARGE SCALE GENOMIC DNA]</scope>
    <source>
        <strain evidence="1">FAFU-HL-1</strain>
        <tissue evidence="1">Leaf</tissue>
    </source>
</reference>
<name>A0A835K010_9ROSI</name>
<evidence type="ECO:0000313" key="1">
    <source>
        <dbReference type="EMBL" id="KAF9676694.1"/>
    </source>
</evidence>
<dbReference type="AlphaFoldDB" id="A0A835K010"/>
<dbReference type="Proteomes" id="UP000657918">
    <property type="component" value="Chromosome 8"/>
</dbReference>
<dbReference type="OrthoDB" id="10606393at2759"/>
<gene>
    <name evidence="1" type="ORF">SADUNF_Sadunf08G0029600</name>
</gene>
<proteinExistence type="predicted"/>
<organism evidence="1 2">
    <name type="scientific">Salix dunnii</name>
    <dbReference type="NCBI Taxonomy" id="1413687"/>
    <lineage>
        <taxon>Eukaryota</taxon>
        <taxon>Viridiplantae</taxon>
        <taxon>Streptophyta</taxon>
        <taxon>Embryophyta</taxon>
        <taxon>Tracheophyta</taxon>
        <taxon>Spermatophyta</taxon>
        <taxon>Magnoliopsida</taxon>
        <taxon>eudicotyledons</taxon>
        <taxon>Gunneridae</taxon>
        <taxon>Pentapetalae</taxon>
        <taxon>rosids</taxon>
        <taxon>fabids</taxon>
        <taxon>Malpighiales</taxon>
        <taxon>Salicaceae</taxon>
        <taxon>Saliceae</taxon>
        <taxon>Salix</taxon>
    </lineage>
</organism>
<protein>
    <submittedName>
        <fullName evidence="1">Uncharacterized protein</fullName>
    </submittedName>
</protein>
<comment type="caution">
    <text evidence="1">The sequence shown here is derived from an EMBL/GenBank/DDBJ whole genome shotgun (WGS) entry which is preliminary data.</text>
</comment>
<dbReference type="EMBL" id="JADGMS010000008">
    <property type="protein sequence ID" value="KAF9676694.1"/>
    <property type="molecule type" value="Genomic_DNA"/>
</dbReference>
<keyword evidence="2" id="KW-1185">Reference proteome</keyword>
<accession>A0A835K010</accession>
<sequence>MGRNHNAYNFTIMHPYILYVPGSLYAICRAQRIFDGLRGWRMRSHAYSHARSCRSHTYDVGAEIQERKRSMDYRESKGGSVQQQDYDYFGISYKKKWTPLPLCLSFSLANRKEEKTRELNDLQNPFYLEIWDWRGASQYSELLDLSPTIQFRAGQRCKHKILQILRVSDISMHVNL</sequence>